<keyword evidence="2" id="KW-1185">Reference proteome</keyword>
<evidence type="ECO:0000313" key="2">
    <source>
        <dbReference type="Proteomes" id="UP000029004"/>
    </source>
</evidence>
<comment type="caution">
    <text evidence="1">The sequence shown here is derived from an EMBL/GenBank/DDBJ whole genome shotgun (WGS) entry which is preliminary data.</text>
</comment>
<protein>
    <submittedName>
        <fullName evidence="1">Uncharacterized protein</fullName>
    </submittedName>
</protein>
<gene>
    <name evidence="1" type="ORF">BSTEL_0613</name>
</gene>
<dbReference type="Proteomes" id="UP000029004">
    <property type="component" value="Unassembled WGS sequence"/>
</dbReference>
<accession>A0A087DQK2</accession>
<sequence>MIRTLDGCSCSDTVLVVEDTVAGGTHITYAIDQDIDNLFQPPTTTDKEEHDG</sequence>
<reference evidence="1 2" key="1">
    <citation type="submission" date="2014-03" db="EMBL/GenBank/DDBJ databases">
        <title>Genomics of Bifidobacteria.</title>
        <authorList>
            <person name="Ventura M."/>
            <person name="Milani C."/>
            <person name="Lugli G.A."/>
        </authorList>
    </citation>
    <scope>NUCLEOTIDE SEQUENCE [LARGE SCALE GENOMIC DNA]</scope>
    <source>
        <strain evidence="1 2">DSM 23968</strain>
    </source>
</reference>
<organism evidence="1 2">
    <name type="scientific">Bifidobacterium stellenboschense</name>
    <dbReference type="NCBI Taxonomy" id="762211"/>
    <lineage>
        <taxon>Bacteria</taxon>
        <taxon>Bacillati</taxon>
        <taxon>Actinomycetota</taxon>
        <taxon>Actinomycetes</taxon>
        <taxon>Bifidobacteriales</taxon>
        <taxon>Bifidobacteriaceae</taxon>
        <taxon>Bifidobacterium</taxon>
    </lineage>
</organism>
<dbReference type="RefSeq" id="WP_169741210.1">
    <property type="nucleotide sequence ID" value="NZ_JGZP01000011.1"/>
</dbReference>
<dbReference type="AlphaFoldDB" id="A0A087DQK2"/>
<dbReference type="EMBL" id="JGZP01000011">
    <property type="protein sequence ID" value="KFI97802.1"/>
    <property type="molecule type" value="Genomic_DNA"/>
</dbReference>
<proteinExistence type="predicted"/>
<name>A0A087DQK2_9BIFI</name>
<evidence type="ECO:0000313" key="1">
    <source>
        <dbReference type="EMBL" id="KFI97802.1"/>
    </source>
</evidence>